<dbReference type="KEGG" id="efal:FH779_01810"/>
<evidence type="ECO:0000256" key="1">
    <source>
        <dbReference type="ARBA" id="ARBA00022679"/>
    </source>
</evidence>
<dbReference type="PANTHER" id="PTHR32385:SF15">
    <property type="entry name" value="INOSITOL PHOSPHOCERAMIDE MANNOSYLTRANSFERASE 1"/>
    <property type="match status" value="1"/>
</dbReference>
<organism evidence="2 3">
    <name type="scientific">Empedobacter falsenii</name>
    <dbReference type="NCBI Taxonomy" id="343874"/>
    <lineage>
        <taxon>Bacteria</taxon>
        <taxon>Pseudomonadati</taxon>
        <taxon>Bacteroidota</taxon>
        <taxon>Flavobacteriia</taxon>
        <taxon>Flavobacteriales</taxon>
        <taxon>Weeksellaceae</taxon>
        <taxon>Empedobacter</taxon>
    </lineage>
</organism>
<proteinExistence type="predicted"/>
<dbReference type="GO" id="GO:0000030">
    <property type="term" value="F:mannosyltransferase activity"/>
    <property type="evidence" value="ECO:0007669"/>
    <property type="project" value="TreeGrafter"/>
</dbReference>
<dbReference type="GO" id="GO:0051999">
    <property type="term" value="P:mannosyl-inositol phosphorylceramide biosynthetic process"/>
    <property type="evidence" value="ECO:0007669"/>
    <property type="project" value="TreeGrafter"/>
</dbReference>
<reference evidence="2 3" key="1">
    <citation type="submission" date="2019-06" db="EMBL/GenBank/DDBJ databases">
        <title>Emergence of pandrug resistant Empedobacter falsenii in China.</title>
        <authorList>
            <person name="Dong N."/>
            <person name="Chen S."/>
            <person name="Zhang R."/>
        </authorList>
    </citation>
    <scope>NUCLEOTIDE SEQUENCE [LARGE SCALE GENOMIC DNA]</scope>
    <source>
        <strain evidence="2 3">1681-1</strain>
    </source>
</reference>
<dbReference type="InterPro" id="IPR007577">
    <property type="entry name" value="GlycoTrfase_DXD_sugar-bd_CS"/>
</dbReference>
<dbReference type="OrthoDB" id="9802987at2"/>
<dbReference type="GeneID" id="78400163"/>
<keyword evidence="1 2" id="KW-0808">Transferase</keyword>
<dbReference type="InterPro" id="IPR051706">
    <property type="entry name" value="Glycosyltransferase_domain"/>
</dbReference>
<dbReference type="PANTHER" id="PTHR32385">
    <property type="entry name" value="MANNOSYL PHOSPHORYLINOSITOL CERAMIDE SYNTHASE"/>
    <property type="match status" value="1"/>
</dbReference>
<dbReference type="Proteomes" id="UP000510643">
    <property type="component" value="Chromosome"/>
</dbReference>
<dbReference type="GO" id="GO:0016020">
    <property type="term" value="C:membrane"/>
    <property type="evidence" value="ECO:0007669"/>
    <property type="project" value="GOC"/>
</dbReference>
<dbReference type="RefSeq" id="WP_038331106.1">
    <property type="nucleotide sequence ID" value="NZ_CP040908.1"/>
</dbReference>
<dbReference type="SUPFAM" id="SSF53448">
    <property type="entry name" value="Nucleotide-diphospho-sugar transferases"/>
    <property type="match status" value="1"/>
</dbReference>
<name>A0A7H9DP09_9FLAO</name>
<accession>A0A7H9DP09</accession>
<dbReference type="EMBL" id="CP040908">
    <property type="protein sequence ID" value="QLL56898.1"/>
    <property type="molecule type" value="Genomic_DNA"/>
</dbReference>
<dbReference type="Pfam" id="PF04488">
    <property type="entry name" value="Gly_transf_sug"/>
    <property type="match status" value="1"/>
</dbReference>
<sequence>MIPKIIHYCWFGGNPKPESFYICLDSWKKILPDYEIIEWNETNFDINCCEYVKLAAESKKWAFVSDYARALALYEMGGIYMDIDVEVKFSLDEFLVHRAFSGFEIKGSPFTALWATEKGHPWAKRVIDFYNEKTSFDLTTNTVFVSDLLVKEYGIDPNRDELQEGKDGIVIYPSTYFCLDLPKNYASHHFVGTWHDRDYPNPFKDYVHAYYKTRVFSEIENGKKEVHNVIFNHKMIEVDKVLNQIPFRMIVRYVLNNLFSKR</sequence>
<gene>
    <name evidence="2" type="ORF">FH779_01810</name>
</gene>
<evidence type="ECO:0000313" key="2">
    <source>
        <dbReference type="EMBL" id="QLL56898.1"/>
    </source>
</evidence>
<dbReference type="InterPro" id="IPR029044">
    <property type="entry name" value="Nucleotide-diphossugar_trans"/>
</dbReference>
<dbReference type="Gene3D" id="3.90.550.20">
    <property type="match status" value="1"/>
</dbReference>
<protein>
    <submittedName>
        <fullName evidence="2">Glycosyl transferase</fullName>
    </submittedName>
</protein>
<keyword evidence="3" id="KW-1185">Reference proteome</keyword>
<evidence type="ECO:0000313" key="3">
    <source>
        <dbReference type="Proteomes" id="UP000510643"/>
    </source>
</evidence>
<dbReference type="AlphaFoldDB" id="A0A7H9DP09"/>